<dbReference type="OrthoDB" id="5493648at2"/>
<evidence type="ECO:0000256" key="2">
    <source>
        <dbReference type="ARBA" id="ARBA00007055"/>
    </source>
</evidence>
<protein>
    <submittedName>
        <fullName evidence="11">Maltoporin</fullName>
    </submittedName>
</protein>
<dbReference type="PANTHER" id="PTHR38762:SF1">
    <property type="entry name" value="CRYPTIC OUTER MEMBRANE PORIN BGLH-RELATED"/>
    <property type="match status" value="1"/>
</dbReference>
<keyword evidence="6" id="KW-0406">Ion transport</keyword>
<comment type="subcellular location">
    <subcellularLocation>
        <location evidence="1">Cell outer membrane</location>
        <topology evidence="1">Multi-pass membrane protein</topology>
    </subcellularLocation>
</comment>
<evidence type="ECO:0000313" key="12">
    <source>
        <dbReference type="Proteomes" id="UP000236893"/>
    </source>
</evidence>
<accession>A0A2S5A1W7</accession>
<evidence type="ECO:0000256" key="4">
    <source>
        <dbReference type="ARBA" id="ARBA00022452"/>
    </source>
</evidence>
<dbReference type="InterPro" id="IPR050286">
    <property type="entry name" value="G_neg_Bact_CarbUptk_Porin"/>
</dbReference>
<name>A0A2S5A1W7_9SPHI</name>
<evidence type="ECO:0000256" key="8">
    <source>
        <dbReference type="ARBA" id="ARBA00023136"/>
    </source>
</evidence>
<keyword evidence="7" id="KW-0626">Porin</keyword>
<keyword evidence="3" id="KW-0813">Transport</keyword>
<dbReference type="Gene3D" id="2.40.170.10">
    <property type="entry name" value="Porin, LamB type"/>
    <property type="match status" value="1"/>
</dbReference>
<dbReference type="PANTHER" id="PTHR38762">
    <property type="entry name" value="CRYPTIC OUTER MEMBRANE PORIN BGLH-RELATED"/>
    <property type="match status" value="1"/>
</dbReference>
<dbReference type="RefSeq" id="WP_103789171.1">
    <property type="nucleotide sequence ID" value="NZ_PQVF01000007.1"/>
</dbReference>
<evidence type="ECO:0000256" key="7">
    <source>
        <dbReference type="ARBA" id="ARBA00023114"/>
    </source>
</evidence>
<dbReference type="EMBL" id="PQVF01000007">
    <property type="protein sequence ID" value="POY36252.1"/>
    <property type="molecule type" value="Genomic_DNA"/>
</dbReference>
<dbReference type="Pfam" id="PF02264">
    <property type="entry name" value="LamB"/>
    <property type="match status" value="1"/>
</dbReference>
<feature type="signal peptide" evidence="10">
    <location>
        <begin position="1"/>
        <end position="26"/>
    </location>
</feature>
<evidence type="ECO:0000256" key="6">
    <source>
        <dbReference type="ARBA" id="ARBA00023065"/>
    </source>
</evidence>
<keyword evidence="4" id="KW-1134">Transmembrane beta strand</keyword>
<organism evidence="11 12">
    <name type="scientific">Solitalea longa</name>
    <dbReference type="NCBI Taxonomy" id="2079460"/>
    <lineage>
        <taxon>Bacteria</taxon>
        <taxon>Pseudomonadati</taxon>
        <taxon>Bacteroidota</taxon>
        <taxon>Sphingobacteriia</taxon>
        <taxon>Sphingobacteriales</taxon>
        <taxon>Sphingobacteriaceae</taxon>
        <taxon>Solitalea</taxon>
    </lineage>
</organism>
<keyword evidence="5" id="KW-0812">Transmembrane</keyword>
<dbReference type="Proteomes" id="UP000236893">
    <property type="component" value="Unassembled WGS sequence"/>
</dbReference>
<dbReference type="GO" id="GO:0046930">
    <property type="term" value="C:pore complex"/>
    <property type="evidence" value="ECO:0007669"/>
    <property type="project" value="UniProtKB-KW"/>
</dbReference>
<reference evidence="11 12" key="1">
    <citation type="submission" date="2018-01" db="EMBL/GenBank/DDBJ databases">
        <authorList>
            <person name="Gaut B.S."/>
            <person name="Morton B.R."/>
            <person name="Clegg M.T."/>
            <person name="Duvall M.R."/>
        </authorList>
    </citation>
    <scope>NUCLEOTIDE SEQUENCE [LARGE SCALE GENOMIC DNA]</scope>
    <source>
        <strain evidence="11 12">HR-AV</strain>
    </source>
</reference>
<dbReference type="GO" id="GO:0009279">
    <property type="term" value="C:cell outer membrane"/>
    <property type="evidence" value="ECO:0007669"/>
    <property type="project" value="UniProtKB-SubCell"/>
</dbReference>
<evidence type="ECO:0000256" key="9">
    <source>
        <dbReference type="ARBA" id="ARBA00023237"/>
    </source>
</evidence>
<dbReference type="GO" id="GO:0015288">
    <property type="term" value="F:porin activity"/>
    <property type="evidence" value="ECO:0007669"/>
    <property type="project" value="UniProtKB-KW"/>
</dbReference>
<dbReference type="SUPFAM" id="SSF56935">
    <property type="entry name" value="Porins"/>
    <property type="match status" value="1"/>
</dbReference>
<gene>
    <name evidence="11" type="ORF">C3K47_10885</name>
</gene>
<comment type="similarity">
    <text evidence="2">Belongs to the porin LamB (TC 1.B.3) family.</text>
</comment>
<keyword evidence="10" id="KW-0732">Signal</keyword>
<feature type="chain" id="PRO_5015447770" evidence="10">
    <location>
        <begin position="27"/>
        <end position="471"/>
    </location>
</feature>
<evidence type="ECO:0000256" key="1">
    <source>
        <dbReference type="ARBA" id="ARBA00004571"/>
    </source>
</evidence>
<dbReference type="GO" id="GO:0006811">
    <property type="term" value="P:monoatomic ion transport"/>
    <property type="evidence" value="ECO:0007669"/>
    <property type="project" value="UniProtKB-KW"/>
</dbReference>
<proteinExistence type="inferred from homology"/>
<dbReference type="InterPro" id="IPR003192">
    <property type="entry name" value="Porin_LamB"/>
</dbReference>
<evidence type="ECO:0000256" key="3">
    <source>
        <dbReference type="ARBA" id="ARBA00022448"/>
    </source>
</evidence>
<keyword evidence="9" id="KW-0998">Cell outer membrane</keyword>
<dbReference type="GO" id="GO:0015144">
    <property type="term" value="F:carbohydrate transmembrane transporter activity"/>
    <property type="evidence" value="ECO:0007669"/>
    <property type="project" value="TreeGrafter"/>
</dbReference>
<dbReference type="GO" id="GO:0015774">
    <property type="term" value="P:polysaccharide transport"/>
    <property type="evidence" value="ECO:0007669"/>
    <property type="project" value="TreeGrafter"/>
</dbReference>
<dbReference type="AlphaFoldDB" id="A0A2S5A1W7"/>
<keyword evidence="8" id="KW-0472">Membrane</keyword>
<dbReference type="InterPro" id="IPR036998">
    <property type="entry name" value="Porin_LamB_sf"/>
</dbReference>
<keyword evidence="12" id="KW-1185">Reference proteome</keyword>
<sequence>MNKFYCSSAAGLTLSLLLLFIQSSSAQTVTNKMFSFGSYGRVGVGFSPAIKGSLGRSLNLNGMGSMGGRMEEQDYLEMVTALHFTPKIDDKKTIINIQTRLAVFTSQGQFLGNVTSNSFGGITFAMPEIYAEANNILGSDWSAWVGARLLRYNDIHIADYFYFDDHSSQGFGIKYKNTAFSMLFPGSVDTTSSLPPYFYLNIVNGTPTLGLRQRTVMVGEHDFKLNDKNTLKALGEYHFLADATIDDQNTPLNYPSDNGWVFGLKHIYDMNSTLPGSFNQFSVRYGEGIANGGDGGASKTWLTYGAPNLSTQKFNDAYSWTFVEHFLFNLSKKFSINGYGIYTNSKGAAESSNKAPDYLGREVFNRKTDIAVGVRTFVYLTDWLHLMNELSFASRKDGTQDPAQMVKFGIIPTLVPSAKRDPWARPHFRLVYTVAHYNDFARDNLYSPYLQQVGNKSWGQYIGVKAEWWLY</sequence>
<evidence type="ECO:0000256" key="10">
    <source>
        <dbReference type="SAM" id="SignalP"/>
    </source>
</evidence>
<evidence type="ECO:0000313" key="11">
    <source>
        <dbReference type="EMBL" id="POY36252.1"/>
    </source>
</evidence>
<evidence type="ECO:0000256" key="5">
    <source>
        <dbReference type="ARBA" id="ARBA00022692"/>
    </source>
</evidence>
<comment type="caution">
    <text evidence="11">The sequence shown here is derived from an EMBL/GenBank/DDBJ whole genome shotgun (WGS) entry which is preliminary data.</text>
</comment>